<evidence type="ECO:0000313" key="2">
    <source>
        <dbReference type="Proteomes" id="UP000443843"/>
    </source>
</evidence>
<dbReference type="Proteomes" id="UP000443843">
    <property type="component" value="Unassembled WGS sequence"/>
</dbReference>
<accession>A0A844W9G0</accession>
<comment type="caution">
    <text evidence="1">The sequence shown here is derived from an EMBL/GenBank/DDBJ whole genome shotgun (WGS) entry which is preliminary data.</text>
</comment>
<sequence>MIIDLVKLEKLAEEMEGYPGLHFEYWLSEAGGSGWIQLLPGKTLGIEATDLPEVVSNVMKFAAERLEMPEDVLRAWAELQMGGELPCEALTKAGRPCRNYASPKDVAPDPREFDPAAKVYCNVHRRLQI</sequence>
<gene>
    <name evidence="1" type="ORF">GLS40_17535</name>
</gene>
<dbReference type="AlphaFoldDB" id="A0A844W9G0"/>
<dbReference type="RefSeq" id="WP_160383855.1">
    <property type="nucleotide sequence ID" value="NZ_WNXQ01000016.1"/>
</dbReference>
<evidence type="ECO:0000313" key="1">
    <source>
        <dbReference type="EMBL" id="MWB79835.1"/>
    </source>
</evidence>
<protein>
    <submittedName>
        <fullName evidence="1">Uncharacterized protein</fullName>
    </submittedName>
</protein>
<organism evidence="1 2">
    <name type="scientific">Pseudooceanicola pacificus</name>
    <dbReference type="NCBI Taxonomy" id="2676438"/>
    <lineage>
        <taxon>Bacteria</taxon>
        <taxon>Pseudomonadati</taxon>
        <taxon>Pseudomonadota</taxon>
        <taxon>Alphaproteobacteria</taxon>
        <taxon>Rhodobacterales</taxon>
        <taxon>Paracoccaceae</taxon>
        <taxon>Pseudooceanicola</taxon>
    </lineage>
</organism>
<name>A0A844W9G0_9RHOB</name>
<proteinExistence type="predicted"/>
<dbReference type="EMBL" id="WNXQ01000016">
    <property type="protein sequence ID" value="MWB79835.1"/>
    <property type="molecule type" value="Genomic_DNA"/>
</dbReference>
<keyword evidence="2" id="KW-1185">Reference proteome</keyword>
<reference evidence="1 2" key="1">
    <citation type="submission" date="2019-11" db="EMBL/GenBank/DDBJ databases">
        <title>Pseudooceanicola pacifica sp. nov., isolated from deep-sea sediment of the Pacific Ocean.</title>
        <authorList>
            <person name="Lyu L."/>
        </authorList>
    </citation>
    <scope>NUCLEOTIDE SEQUENCE [LARGE SCALE GENOMIC DNA]</scope>
    <source>
        <strain evidence="1 2">216_PA32_1</strain>
    </source>
</reference>